<dbReference type="InterPro" id="IPR021005">
    <property type="entry name" value="Znf_CGNR"/>
</dbReference>
<dbReference type="AlphaFoldDB" id="A0A1I2FSM4"/>
<feature type="domain" description="Zinc finger CGNR" evidence="1">
    <location>
        <begin position="143"/>
        <end position="185"/>
    </location>
</feature>
<proteinExistence type="predicted"/>
<dbReference type="PANTHER" id="PTHR35525">
    <property type="entry name" value="BLL6575 PROTEIN"/>
    <property type="match status" value="1"/>
</dbReference>
<dbReference type="EMBL" id="FONG01000008">
    <property type="protein sequence ID" value="SFF07993.1"/>
    <property type="molecule type" value="Genomic_DNA"/>
</dbReference>
<name>A0A1I2FSM4_9ACTN</name>
<keyword evidence="3" id="KW-1185">Reference proteome</keyword>
<dbReference type="InterPro" id="IPR010852">
    <property type="entry name" value="ABATE"/>
</dbReference>
<protein>
    <submittedName>
        <fullName evidence="2">Conserved protein containing a Zn-ribbon-like motif, possibly RNA-binding</fullName>
    </submittedName>
</protein>
<evidence type="ECO:0000313" key="3">
    <source>
        <dbReference type="Proteomes" id="UP000199323"/>
    </source>
</evidence>
<dbReference type="Gene3D" id="1.10.3300.10">
    <property type="entry name" value="Jann2411-like domain"/>
    <property type="match status" value="1"/>
</dbReference>
<evidence type="ECO:0000259" key="1">
    <source>
        <dbReference type="Pfam" id="PF11706"/>
    </source>
</evidence>
<dbReference type="PANTHER" id="PTHR35525:SF3">
    <property type="entry name" value="BLL6575 PROTEIN"/>
    <property type="match status" value="1"/>
</dbReference>
<sequence length="187" mass="19361">MARVEQPGERSPAPGPLRLVQDLVNTVDLEGGTEELGAPEALAAWAGERGVQGPGFDAGGLADVLVLREALRDVCQAHTGVDVPAGTLEALAALLERAPLRLAVDAEGGAAVRPAAGLTGPAALTAEVAAAVAAAVADGTWARLKACAADTCRWVYYDRSPSGRSRWCTMAICGSRAKMRAYRSRTR</sequence>
<dbReference type="SUPFAM" id="SSF160904">
    <property type="entry name" value="Jann2411-like"/>
    <property type="match status" value="1"/>
</dbReference>
<evidence type="ECO:0000313" key="2">
    <source>
        <dbReference type="EMBL" id="SFF07993.1"/>
    </source>
</evidence>
<accession>A0A1I2FSM4</accession>
<gene>
    <name evidence="2" type="ORF">SAMN05216251_10831</name>
</gene>
<reference evidence="2 3" key="1">
    <citation type="submission" date="2016-10" db="EMBL/GenBank/DDBJ databases">
        <authorList>
            <person name="de Groot N.N."/>
        </authorList>
    </citation>
    <scope>NUCLEOTIDE SEQUENCE [LARGE SCALE GENOMIC DNA]</scope>
    <source>
        <strain evidence="2 3">CGMCC 4.3510</strain>
    </source>
</reference>
<dbReference type="Pfam" id="PF11706">
    <property type="entry name" value="zf-CGNR"/>
    <property type="match status" value="1"/>
</dbReference>
<dbReference type="Proteomes" id="UP000199323">
    <property type="component" value="Unassembled WGS sequence"/>
</dbReference>
<organism evidence="2 3">
    <name type="scientific">Actinacidiphila alni</name>
    <dbReference type="NCBI Taxonomy" id="380248"/>
    <lineage>
        <taxon>Bacteria</taxon>
        <taxon>Bacillati</taxon>
        <taxon>Actinomycetota</taxon>
        <taxon>Actinomycetes</taxon>
        <taxon>Kitasatosporales</taxon>
        <taxon>Streptomycetaceae</taxon>
        <taxon>Actinacidiphila</taxon>
    </lineage>
</organism>
<dbReference type="InterPro" id="IPR023286">
    <property type="entry name" value="ABATE_dom_sf"/>
</dbReference>
<dbReference type="Pfam" id="PF07336">
    <property type="entry name" value="ABATE"/>
    <property type="match status" value="1"/>
</dbReference>